<protein>
    <submittedName>
        <fullName evidence="1">Uncharacterized protein</fullName>
    </submittedName>
</protein>
<accession>A0A174K458</accession>
<dbReference type="Pfam" id="PF20289">
    <property type="entry name" value="MComp1"/>
    <property type="match status" value="1"/>
</dbReference>
<name>A0A174K458_9FIRM</name>
<evidence type="ECO:0000313" key="2">
    <source>
        <dbReference type="Proteomes" id="UP000095485"/>
    </source>
</evidence>
<dbReference type="OrthoDB" id="2059143at2"/>
<dbReference type="AlphaFoldDB" id="A0A174K458"/>
<dbReference type="InterPro" id="IPR046905">
    <property type="entry name" value="ABC-3C_MC1"/>
</dbReference>
<dbReference type="Proteomes" id="UP000095485">
    <property type="component" value="Unassembled WGS sequence"/>
</dbReference>
<dbReference type="RefSeq" id="WP_005341713.1">
    <property type="nucleotide sequence ID" value="NZ_CZAY01000002.1"/>
</dbReference>
<dbReference type="EMBL" id="CZAY01000002">
    <property type="protein sequence ID" value="CUP06864.1"/>
    <property type="molecule type" value="Genomic_DNA"/>
</dbReference>
<gene>
    <name evidence="1" type="ORF">ERS852526_00353</name>
</gene>
<sequence length="247" mass="29780">MREFIEALFEKENKIEFQYEDYEMSFFAGRFKSYYLIFYIRTQAELIDLWKNTSSIFKTIKQNEDIYNNNMDKNIVCVYCLNVSEEEYYETGKTGTISGLSKTISSIEEDLNFFIKHVFLYTDKMNNDANQYIGEFNALCKKYLTIENFEQYKNEIEESYLFDFLMNLFIKFPFLKIGEYMRQNQEGQEYRTATSFIEEKIKKDKIDIEKMQEIMDSLEETENIGTDDAIFKWIDNLDLEEEEKEIQ</sequence>
<organism evidence="1 2">
    <name type="scientific">Dorea longicatena</name>
    <dbReference type="NCBI Taxonomy" id="88431"/>
    <lineage>
        <taxon>Bacteria</taxon>
        <taxon>Bacillati</taxon>
        <taxon>Bacillota</taxon>
        <taxon>Clostridia</taxon>
        <taxon>Lachnospirales</taxon>
        <taxon>Lachnospiraceae</taxon>
        <taxon>Dorea</taxon>
    </lineage>
</organism>
<evidence type="ECO:0000313" key="1">
    <source>
        <dbReference type="EMBL" id="CUP06864.1"/>
    </source>
</evidence>
<reference evidence="1 2" key="1">
    <citation type="submission" date="2015-09" db="EMBL/GenBank/DDBJ databases">
        <authorList>
            <consortium name="Pathogen Informatics"/>
        </authorList>
    </citation>
    <scope>NUCLEOTIDE SEQUENCE [LARGE SCALE GENOMIC DNA]</scope>
    <source>
        <strain evidence="1 2">2789STDY5834914</strain>
    </source>
</reference>
<dbReference type="GeneID" id="96227663"/>
<proteinExistence type="predicted"/>